<dbReference type="OrthoDB" id="2306729at2759"/>
<proteinExistence type="predicted"/>
<name>A0A916EF11_9GLOM</name>
<gene>
    <name evidence="1" type="ORF">CHRIB12_LOCUS18119</name>
</gene>
<organism evidence="1 2">
    <name type="scientific">Rhizophagus irregularis</name>
    <dbReference type="NCBI Taxonomy" id="588596"/>
    <lineage>
        <taxon>Eukaryota</taxon>
        <taxon>Fungi</taxon>
        <taxon>Fungi incertae sedis</taxon>
        <taxon>Mucoromycota</taxon>
        <taxon>Glomeromycotina</taxon>
        <taxon>Glomeromycetes</taxon>
        <taxon>Glomerales</taxon>
        <taxon>Glomeraceae</taxon>
        <taxon>Rhizophagus</taxon>
    </lineage>
</organism>
<sequence length="74" mass="8698">MGTDVSGKIKLLFLIRYFFNKGQDIYLFLGSYEEFLGWREIVDLLGQFRQEYIKFINLISFMAGVWNIGSIGYN</sequence>
<dbReference type="AlphaFoldDB" id="A0A916EF11"/>
<evidence type="ECO:0000313" key="2">
    <source>
        <dbReference type="Proteomes" id="UP000684084"/>
    </source>
</evidence>
<dbReference type="VEuPathDB" id="FungiDB:RhiirFUN_016286"/>
<dbReference type="Proteomes" id="UP000684084">
    <property type="component" value="Unassembled WGS sequence"/>
</dbReference>
<accession>A0A916EF11</accession>
<reference evidence="1" key="1">
    <citation type="submission" date="2020-05" db="EMBL/GenBank/DDBJ databases">
        <authorList>
            <person name="Rincon C."/>
            <person name="Sanders R I."/>
            <person name="Robbins C."/>
            <person name="Chaturvedi A."/>
        </authorList>
    </citation>
    <scope>NUCLEOTIDE SEQUENCE</scope>
    <source>
        <strain evidence="1">CHB12</strain>
    </source>
</reference>
<dbReference type="EMBL" id="CAGKOT010000047">
    <property type="protein sequence ID" value="CAB5382806.1"/>
    <property type="molecule type" value="Genomic_DNA"/>
</dbReference>
<protein>
    <submittedName>
        <fullName evidence="1">Uncharacterized protein</fullName>
    </submittedName>
</protein>
<evidence type="ECO:0000313" key="1">
    <source>
        <dbReference type="EMBL" id="CAB5382806.1"/>
    </source>
</evidence>
<comment type="caution">
    <text evidence="1">The sequence shown here is derived from an EMBL/GenBank/DDBJ whole genome shotgun (WGS) entry which is preliminary data.</text>
</comment>